<evidence type="ECO:0000259" key="6">
    <source>
        <dbReference type="Pfam" id="PF04932"/>
    </source>
</evidence>
<feature type="transmembrane region" description="Helical" evidence="5">
    <location>
        <begin position="259"/>
        <end position="278"/>
    </location>
</feature>
<comment type="subcellular location">
    <subcellularLocation>
        <location evidence="1">Membrane</location>
        <topology evidence="1">Multi-pass membrane protein</topology>
    </subcellularLocation>
</comment>
<feature type="transmembrane region" description="Helical" evidence="5">
    <location>
        <begin position="178"/>
        <end position="195"/>
    </location>
</feature>
<organism evidence="7 8">
    <name type="scientific">Paenisporosarcina macmurdoensis</name>
    <dbReference type="NCBI Taxonomy" id="212659"/>
    <lineage>
        <taxon>Bacteria</taxon>
        <taxon>Bacillati</taxon>
        <taxon>Bacillota</taxon>
        <taxon>Bacilli</taxon>
        <taxon>Bacillales</taxon>
        <taxon>Caryophanaceae</taxon>
        <taxon>Paenisporosarcina</taxon>
    </lineage>
</organism>
<comment type="caution">
    <text evidence="7">The sequence shown here is derived from an EMBL/GenBank/DDBJ whole genome shotgun (WGS) entry which is preliminary data.</text>
</comment>
<evidence type="ECO:0000313" key="8">
    <source>
        <dbReference type="Proteomes" id="UP001596170"/>
    </source>
</evidence>
<dbReference type="InterPro" id="IPR051533">
    <property type="entry name" value="WaaL-like"/>
</dbReference>
<keyword evidence="7" id="KW-0436">Ligase</keyword>
<dbReference type="Pfam" id="PF04932">
    <property type="entry name" value="Wzy_C"/>
    <property type="match status" value="1"/>
</dbReference>
<feature type="transmembrane region" description="Helical" evidence="5">
    <location>
        <begin position="290"/>
        <end position="309"/>
    </location>
</feature>
<dbReference type="PANTHER" id="PTHR37422:SF13">
    <property type="entry name" value="LIPOPOLYSACCHARIDE BIOSYNTHESIS PROTEIN PA4999-RELATED"/>
    <property type="match status" value="1"/>
</dbReference>
<dbReference type="Proteomes" id="UP001596170">
    <property type="component" value="Unassembled WGS sequence"/>
</dbReference>
<evidence type="ECO:0000256" key="3">
    <source>
        <dbReference type="ARBA" id="ARBA00022989"/>
    </source>
</evidence>
<evidence type="ECO:0000313" key="7">
    <source>
        <dbReference type="EMBL" id="MFC6039441.1"/>
    </source>
</evidence>
<dbReference type="EMBL" id="JBHSRI010000009">
    <property type="protein sequence ID" value="MFC6039441.1"/>
    <property type="molecule type" value="Genomic_DNA"/>
</dbReference>
<evidence type="ECO:0000256" key="2">
    <source>
        <dbReference type="ARBA" id="ARBA00022692"/>
    </source>
</evidence>
<keyword evidence="3 5" id="KW-1133">Transmembrane helix</keyword>
<protein>
    <submittedName>
        <fullName evidence="7">O-antigen ligase family protein</fullName>
    </submittedName>
</protein>
<feature type="transmembrane region" description="Helical" evidence="5">
    <location>
        <begin position="103"/>
        <end position="120"/>
    </location>
</feature>
<keyword evidence="4 5" id="KW-0472">Membrane</keyword>
<feature type="transmembrane region" description="Helical" evidence="5">
    <location>
        <begin position="32"/>
        <end position="49"/>
    </location>
</feature>
<dbReference type="RefSeq" id="WP_377733531.1">
    <property type="nucleotide sequence ID" value="NZ_JBHSRI010000009.1"/>
</dbReference>
<feature type="transmembrane region" description="Helical" evidence="5">
    <location>
        <begin position="61"/>
        <end position="83"/>
    </location>
</feature>
<sequence length="335" mass="38218">MFIPIIFLLFFLIFQFISLLFAKETNIALNYLAITSYLIISWFVLVGMGQRLEISFLRVVMNGYLVSAVISAVIGILAYFHLIPLNDFLVMYGRAKAFFKDPNVFGPFLIMPSLYVLSLFEKEQVSKYKKIAYALIFLTLLTAILVSFSRAAWGNWTISILIYFILTKKEFLQRKLKTIVTLGVLCIPILIWITQSEFVEKLFQSRLSIQGYDESRFGTQKTALLTGLQNPFGIGPGQSENMFQMAPHSLYARILTENGILSVLLFVFILVISMNKAFKSYKQSFDESAAYFLVICASLIGLAFNSIFIDTLHWRHFWLLLALAWCAPLKRGDDG</sequence>
<proteinExistence type="predicted"/>
<dbReference type="PANTHER" id="PTHR37422">
    <property type="entry name" value="TEICHURONIC ACID BIOSYNTHESIS PROTEIN TUAE"/>
    <property type="match status" value="1"/>
</dbReference>
<keyword evidence="2 5" id="KW-0812">Transmembrane</keyword>
<evidence type="ECO:0000256" key="4">
    <source>
        <dbReference type="ARBA" id="ARBA00023136"/>
    </source>
</evidence>
<accession>A0ABW1L845</accession>
<dbReference type="InterPro" id="IPR007016">
    <property type="entry name" value="O-antigen_ligase-rel_domated"/>
</dbReference>
<reference evidence="8" key="1">
    <citation type="journal article" date="2019" name="Int. J. Syst. Evol. Microbiol.">
        <title>The Global Catalogue of Microorganisms (GCM) 10K type strain sequencing project: providing services to taxonomists for standard genome sequencing and annotation.</title>
        <authorList>
            <consortium name="The Broad Institute Genomics Platform"/>
            <consortium name="The Broad Institute Genome Sequencing Center for Infectious Disease"/>
            <person name="Wu L."/>
            <person name="Ma J."/>
        </authorList>
    </citation>
    <scope>NUCLEOTIDE SEQUENCE [LARGE SCALE GENOMIC DNA]</scope>
    <source>
        <strain evidence="8">CCUG 54527</strain>
    </source>
</reference>
<feature type="transmembrane region" description="Helical" evidence="5">
    <location>
        <begin position="132"/>
        <end position="148"/>
    </location>
</feature>
<feature type="domain" description="O-antigen ligase-related" evidence="6">
    <location>
        <begin position="136"/>
        <end position="267"/>
    </location>
</feature>
<evidence type="ECO:0000256" key="1">
    <source>
        <dbReference type="ARBA" id="ARBA00004141"/>
    </source>
</evidence>
<evidence type="ECO:0000256" key="5">
    <source>
        <dbReference type="SAM" id="Phobius"/>
    </source>
</evidence>
<dbReference type="GO" id="GO:0016874">
    <property type="term" value="F:ligase activity"/>
    <property type="evidence" value="ECO:0007669"/>
    <property type="project" value="UniProtKB-KW"/>
</dbReference>
<gene>
    <name evidence="7" type="ORF">ACFPYN_08400</name>
</gene>
<name>A0ABW1L845_9BACL</name>
<keyword evidence="8" id="KW-1185">Reference proteome</keyword>